<organism evidence="1">
    <name type="scientific">Siphoviridae sp. ctGMq5</name>
    <dbReference type="NCBI Taxonomy" id="2826220"/>
    <lineage>
        <taxon>Viruses</taxon>
        <taxon>Duplodnaviria</taxon>
        <taxon>Heunggongvirae</taxon>
        <taxon>Uroviricota</taxon>
        <taxon>Caudoviricetes</taxon>
    </lineage>
</organism>
<sequence length="36" mass="4088">MFFTIIVLTSLKSNFSRARVTEIRYACLFLSATSVT</sequence>
<protein>
    <submittedName>
        <fullName evidence="1">Uncharacterized protein</fullName>
    </submittedName>
</protein>
<accession>A0A8S5NNH3</accession>
<proteinExistence type="predicted"/>
<evidence type="ECO:0000313" key="1">
    <source>
        <dbReference type="EMBL" id="DAD95919.1"/>
    </source>
</evidence>
<dbReference type="EMBL" id="BK015206">
    <property type="protein sequence ID" value="DAD95919.1"/>
    <property type="molecule type" value="Genomic_DNA"/>
</dbReference>
<name>A0A8S5NNH3_9CAUD</name>
<reference evidence="1" key="1">
    <citation type="journal article" date="2021" name="Proc. Natl. Acad. Sci. U.S.A.">
        <title>A Catalog of Tens of Thousands of Viruses from Human Metagenomes Reveals Hidden Associations with Chronic Diseases.</title>
        <authorList>
            <person name="Tisza M.J."/>
            <person name="Buck C.B."/>
        </authorList>
    </citation>
    <scope>NUCLEOTIDE SEQUENCE</scope>
    <source>
        <strain evidence="1">CtGMq5</strain>
    </source>
</reference>